<evidence type="ECO:0000313" key="2">
    <source>
        <dbReference type="EMBL" id="AYN67175.1"/>
    </source>
</evidence>
<dbReference type="EMBL" id="CP032050">
    <property type="protein sequence ID" value="AYN67175.1"/>
    <property type="molecule type" value="Genomic_DNA"/>
</dbReference>
<sequence>MKKKFLKFGYFAAVGSLLLTACDNNDDGDNMMEEPGDMTSAQLFASNNTDGNVTIYNMSNGEVSTLVTGDMAAEGIYYDDDTDQIIQASRSSNQLDVFSDISVLGLSGTITASISSSADLQSPRDIAVNDDFVIVSDNADVDGNEATPDGRIFIYTRSNGELTLRNVVTTDFALWGIEMVGDDLYAVVDKTSELAVFTEFTAMNTSDEAITASKRIAIEGIVRTHGIAYDNGTMILTDVGDAASDSDGGFHIVTDFTSKFDAVANGGTMAVANNQTRIAGSSTYLGNPVAAEYDAASNTVFIAEAANGGGRVMAFTDADAGGNIAPSVNNNLSKASSLYFYSNMQ</sequence>
<dbReference type="KEGG" id="emar:D1013_07265"/>
<dbReference type="PROSITE" id="PS51257">
    <property type="entry name" value="PROKAR_LIPOPROTEIN"/>
    <property type="match status" value="1"/>
</dbReference>
<dbReference type="RefSeq" id="WP_121848224.1">
    <property type="nucleotide sequence ID" value="NZ_CP032050.1"/>
</dbReference>
<reference evidence="2 3" key="1">
    <citation type="submission" date="2018-08" db="EMBL/GenBank/DDBJ databases">
        <title>The reduced genetic potential of extracellular carbohydrate catabolism in Euzebyella marina RN62, a Flavobacteriia bacterium isolated from the hadal water.</title>
        <authorList>
            <person name="Xue C."/>
        </authorList>
    </citation>
    <scope>NUCLEOTIDE SEQUENCE [LARGE SCALE GENOMIC DNA]</scope>
    <source>
        <strain evidence="2 3">RN62</strain>
    </source>
</reference>
<dbReference type="Proteomes" id="UP000276309">
    <property type="component" value="Chromosome"/>
</dbReference>
<name>A0A3G2L4I6_9FLAO</name>
<organism evidence="2 3">
    <name type="scientific">Euzebyella marina</name>
    <dbReference type="NCBI Taxonomy" id="1761453"/>
    <lineage>
        <taxon>Bacteria</taxon>
        <taxon>Pseudomonadati</taxon>
        <taxon>Bacteroidota</taxon>
        <taxon>Flavobacteriia</taxon>
        <taxon>Flavobacteriales</taxon>
        <taxon>Flavobacteriaceae</taxon>
        <taxon>Euzebyella</taxon>
    </lineage>
</organism>
<gene>
    <name evidence="2" type="ORF">D1013_07265</name>
</gene>
<evidence type="ECO:0000313" key="3">
    <source>
        <dbReference type="Proteomes" id="UP000276309"/>
    </source>
</evidence>
<accession>A0A3G2L4I6</accession>
<keyword evidence="1" id="KW-0732">Signal</keyword>
<dbReference type="SUPFAM" id="SSF63825">
    <property type="entry name" value="YWTD domain"/>
    <property type="match status" value="1"/>
</dbReference>
<feature type="signal peptide" evidence="1">
    <location>
        <begin position="1"/>
        <end position="21"/>
    </location>
</feature>
<evidence type="ECO:0000256" key="1">
    <source>
        <dbReference type="SAM" id="SignalP"/>
    </source>
</evidence>
<protein>
    <recommendedName>
        <fullName evidence="4">DUF839 domain-containing protein</fullName>
    </recommendedName>
</protein>
<feature type="chain" id="PRO_5017927541" description="DUF839 domain-containing protein" evidence="1">
    <location>
        <begin position="22"/>
        <end position="345"/>
    </location>
</feature>
<dbReference type="AlphaFoldDB" id="A0A3G2L4I6"/>
<proteinExistence type="predicted"/>
<dbReference type="OrthoDB" id="834772at2"/>
<evidence type="ECO:0008006" key="4">
    <source>
        <dbReference type="Google" id="ProtNLM"/>
    </source>
</evidence>
<keyword evidence="3" id="KW-1185">Reference proteome</keyword>